<keyword evidence="3" id="KW-1185">Reference proteome</keyword>
<proteinExistence type="predicted"/>
<dbReference type="Proteomes" id="UP000694427">
    <property type="component" value="Unplaced"/>
</dbReference>
<reference evidence="2" key="1">
    <citation type="submission" date="2025-08" db="UniProtKB">
        <authorList>
            <consortium name="Ensembl"/>
        </authorList>
    </citation>
    <scope>IDENTIFICATION</scope>
</reference>
<protein>
    <submittedName>
        <fullName evidence="2">Uncharacterized protein</fullName>
    </submittedName>
</protein>
<organism evidence="2 3">
    <name type="scientific">Cyprinus carpio</name>
    <name type="common">Common carp</name>
    <dbReference type="NCBI Taxonomy" id="7962"/>
    <lineage>
        <taxon>Eukaryota</taxon>
        <taxon>Metazoa</taxon>
        <taxon>Chordata</taxon>
        <taxon>Craniata</taxon>
        <taxon>Vertebrata</taxon>
        <taxon>Euteleostomi</taxon>
        <taxon>Actinopterygii</taxon>
        <taxon>Neopterygii</taxon>
        <taxon>Teleostei</taxon>
        <taxon>Ostariophysi</taxon>
        <taxon>Cypriniformes</taxon>
        <taxon>Cyprinidae</taxon>
        <taxon>Cyprininae</taxon>
        <taxon>Cyprinus</taxon>
    </lineage>
</organism>
<feature type="region of interest" description="Disordered" evidence="1">
    <location>
        <begin position="241"/>
        <end position="277"/>
    </location>
</feature>
<feature type="compositionally biased region" description="Low complexity" evidence="1">
    <location>
        <begin position="100"/>
        <end position="114"/>
    </location>
</feature>
<evidence type="ECO:0000256" key="1">
    <source>
        <dbReference type="SAM" id="MobiDB-lite"/>
    </source>
</evidence>
<sequence length="413" mass="45212">RGKHFKKYQLSIKQQNYMVDNETVAQPNIQQLAQAIQLGSEIPAQANFQSMAQASSQQLAQASYPSESQASLQQPAQSSYQYMAQPALQQPAQDSYALESQASIQQPAQSSYPSESQHGIQMAFKPVQAQGGHVSQIGSKLYSCQEYVSHPNYQLAAQPGQNGNQPPSRLVSSSLAQHIKPVVQHEYRAPVKPGQGTYVYVVSPSRPPGLLQSTLLSTFRPAQLPEQPSYQPPVLPNVHQSSFKPMQSSYKPSSKIEPSSYQPQMLPSHQSLSQSGYSFPSHASTVQLAGTSGCCSPAIPVPSIFEPQVQSSYETLSQPRFQTSMPGQSSYQSVSRSCSQSLEQASSLSNSESVQPGIQYPAQLNYQAVTNQNAPGPAQSNQRMSQTSFRLLKQVMSWLFIFVCRFLVLACLL</sequence>
<evidence type="ECO:0000313" key="3">
    <source>
        <dbReference type="Proteomes" id="UP000694427"/>
    </source>
</evidence>
<dbReference type="AlphaFoldDB" id="A0A8C1ISC8"/>
<accession>A0A8C1ISC8</accession>
<dbReference type="Ensembl" id="ENSCCRT00010024017.1">
    <property type="protein sequence ID" value="ENSCCRP00010021950.1"/>
    <property type="gene ID" value="ENSCCRG00010009474.1"/>
</dbReference>
<evidence type="ECO:0000313" key="2">
    <source>
        <dbReference type="Ensembl" id="ENSCCRP00010021950.1"/>
    </source>
</evidence>
<feature type="region of interest" description="Disordered" evidence="1">
    <location>
        <begin position="91"/>
        <end position="116"/>
    </location>
</feature>
<name>A0A8C1ISC8_CYPCA</name>
<reference evidence="2" key="2">
    <citation type="submission" date="2025-09" db="UniProtKB">
        <authorList>
            <consortium name="Ensembl"/>
        </authorList>
    </citation>
    <scope>IDENTIFICATION</scope>
</reference>